<evidence type="ECO:0000256" key="13">
    <source>
        <dbReference type="ARBA" id="ARBA00047583"/>
    </source>
</evidence>
<feature type="compositionally biased region" description="Pro residues" evidence="15">
    <location>
        <begin position="1"/>
        <end position="22"/>
    </location>
</feature>
<feature type="region of interest" description="Disordered" evidence="15">
    <location>
        <begin position="492"/>
        <end position="586"/>
    </location>
</feature>
<dbReference type="InterPro" id="IPR035979">
    <property type="entry name" value="RBD_domain_sf"/>
</dbReference>
<keyword evidence="7" id="KW-0808">Transferase</keyword>
<dbReference type="STRING" id="5217.A0A4V1M3G4"/>
<evidence type="ECO:0000256" key="15">
    <source>
        <dbReference type="SAM" id="MobiDB-lite"/>
    </source>
</evidence>
<feature type="compositionally biased region" description="Low complexity" evidence="15">
    <location>
        <begin position="531"/>
        <end position="542"/>
    </location>
</feature>
<evidence type="ECO:0000256" key="2">
    <source>
        <dbReference type="ARBA" id="ARBA00004286"/>
    </source>
</evidence>
<dbReference type="SUPFAM" id="SSF54928">
    <property type="entry name" value="RNA-binding domain, RBD"/>
    <property type="match status" value="2"/>
</dbReference>
<evidence type="ECO:0000256" key="1">
    <source>
        <dbReference type="ARBA" id="ARBA00004123"/>
    </source>
</evidence>
<feature type="compositionally biased region" description="Basic and acidic residues" evidence="15">
    <location>
        <begin position="158"/>
        <end position="168"/>
    </location>
</feature>
<dbReference type="InterPro" id="IPR044570">
    <property type="entry name" value="Set1-like"/>
</dbReference>
<dbReference type="Pfam" id="PF00856">
    <property type="entry name" value="SET"/>
    <property type="match status" value="1"/>
</dbReference>
<dbReference type="InterPro" id="IPR003616">
    <property type="entry name" value="Post-SET_dom"/>
</dbReference>
<feature type="compositionally biased region" description="Low complexity" evidence="15">
    <location>
        <begin position="35"/>
        <end position="44"/>
    </location>
</feature>
<proteinExistence type="predicted"/>
<dbReference type="GO" id="GO:0032259">
    <property type="term" value="P:methylation"/>
    <property type="evidence" value="ECO:0007669"/>
    <property type="project" value="UniProtKB-KW"/>
</dbReference>
<evidence type="ECO:0000256" key="3">
    <source>
        <dbReference type="ARBA" id="ARBA00012182"/>
    </source>
</evidence>
<dbReference type="GO" id="GO:0005694">
    <property type="term" value="C:chromosome"/>
    <property type="evidence" value="ECO:0007669"/>
    <property type="project" value="UniProtKB-SubCell"/>
</dbReference>
<feature type="compositionally biased region" description="Pro residues" evidence="15">
    <location>
        <begin position="170"/>
        <end position="194"/>
    </location>
</feature>
<feature type="compositionally biased region" description="Pro residues" evidence="15">
    <location>
        <begin position="202"/>
        <end position="241"/>
    </location>
</feature>
<evidence type="ECO:0000256" key="7">
    <source>
        <dbReference type="ARBA" id="ARBA00022679"/>
    </source>
</evidence>
<evidence type="ECO:0000256" key="11">
    <source>
        <dbReference type="ARBA" id="ARBA00030093"/>
    </source>
</evidence>
<evidence type="ECO:0000256" key="5">
    <source>
        <dbReference type="ARBA" id="ARBA00022454"/>
    </source>
</evidence>
<comment type="caution">
    <text evidence="18">The sequence shown here is derived from an EMBL/GenBank/DDBJ whole genome shotgun (WGS) entry which is preliminary data.</text>
</comment>
<dbReference type="PROSITE" id="PS50280">
    <property type="entry name" value="SET"/>
    <property type="match status" value="1"/>
</dbReference>
<keyword evidence="10" id="KW-0539">Nucleus</keyword>
<dbReference type="InterPro" id="IPR001214">
    <property type="entry name" value="SET_dom"/>
</dbReference>
<feature type="compositionally biased region" description="Basic residues" evidence="15">
    <location>
        <begin position="639"/>
        <end position="648"/>
    </location>
</feature>
<feature type="domain" description="SET" evidence="16">
    <location>
        <begin position="1066"/>
        <end position="1183"/>
    </location>
</feature>
<feature type="region of interest" description="Disordered" evidence="15">
    <location>
        <begin position="622"/>
        <end position="693"/>
    </location>
</feature>
<dbReference type="Pfam" id="PF11767">
    <property type="entry name" value="SET_assoc"/>
    <property type="match status" value="1"/>
</dbReference>
<organism evidence="18 19">
    <name type="scientific">Tremella mesenterica</name>
    <name type="common">Jelly fungus</name>
    <dbReference type="NCBI Taxonomy" id="5217"/>
    <lineage>
        <taxon>Eukaryota</taxon>
        <taxon>Fungi</taxon>
        <taxon>Dikarya</taxon>
        <taxon>Basidiomycota</taxon>
        <taxon>Agaricomycotina</taxon>
        <taxon>Tremellomycetes</taxon>
        <taxon>Tremellales</taxon>
        <taxon>Tremellaceae</taxon>
        <taxon>Tremella</taxon>
    </lineage>
</organism>
<dbReference type="VEuPathDB" id="FungiDB:TREMEDRAFT_24920"/>
<name>A0A4V1M3G4_TREME</name>
<dbReference type="OrthoDB" id="308383at2759"/>
<dbReference type="FunCoup" id="A0A4V1M3G4">
    <property type="interactions" value="52"/>
</dbReference>
<evidence type="ECO:0000313" key="19">
    <source>
        <dbReference type="Proteomes" id="UP000289152"/>
    </source>
</evidence>
<dbReference type="EC" id="2.1.1.354" evidence="3"/>
<keyword evidence="19" id="KW-1185">Reference proteome</keyword>
<feature type="compositionally biased region" description="Pro residues" evidence="15">
    <location>
        <begin position="304"/>
        <end position="317"/>
    </location>
</feature>
<dbReference type="PANTHER" id="PTHR45814:SF2">
    <property type="entry name" value="HISTONE-LYSINE N-METHYLTRANSFERASE SETD1"/>
    <property type="match status" value="1"/>
</dbReference>
<dbReference type="SMART" id="SM00508">
    <property type="entry name" value="PostSET"/>
    <property type="match status" value="1"/>
</dbReference>
<reference evidence="18 19" key="1">
    <citation type="submission" date="2016-06" db="EMBL/GenBank/DDBJ databases">
        <title>Evolution of pathogenesis and genome organization in the Tremellales.</title>
        <authorList>
            <person name="Cuomo C."/>
            <person name="Litvintseva A."/>
            <person name="Heitman J."/>
            <person name="Chen Y."/>
            <person name="Sun S."/>
            <person name="Springer D."/>
            <person name="Dromer F."/>
            <person name="Young S."/>
            <person name="Zeng Q."/>
            <person name="Chapman S."/>
            <person name="Gujja S."/>
            <person name="Saif S."/>
            <person name="Birren B."/>
        </authorList>
    </citation>
    <scope>NUCLEOTIDE SEQUENCE [LARGE SCALE GENOMIC DNA]</scope>
    <source>
        <strain evidence="18 19">ATCC 28783</strain>
    </source>
</reference>
<keyword evidence="9" id="KW-0156">Chromatin regulator</keyword>
<feature type="compositionally biased region" description="Polar residues" evidence="15">
    <location>
        <begin position="61"/>
        <end position="72"/>
    </location>
</feature>
<dbReference type="EMBL" id="SDIL01000087">
    <property type="protein sequence ID" value="RXK36777.1"/>
    <property type="molecule type" value="Genomic_DNA"/>
</dbReference>
<dbReference type="SMART" id="SM00317">
    <property type="entry name" value="SET"/>
    <property type="match status" value="1"/>
</dbReference>
<evidence type="ECO:0000256" key="8">
    <source>
        <dbReference type="ARBA" id="ARBA00022691"/>
    </source>
</evidence>
<evidence type="ECO:0000259" key="17">
    <source>
        <dbReference type="PROSITE" id="PS50868"/>
    </source>
</evidence>
<feature type="compositionally biased region" description="Pro residues" evidence="15">
    <location>
        <begin position="505"/>
        <end position="530"/>
    </location>
</feature>
<dbReference type="Pfam" id="PF11764">
    <property type="entry name" value="N-SET"/>
    <property type="match status" value="1"/>
</dbReference>
<dbReference type="InterPro" id="IPR046341">
    <property type="entry name" value="SET_dom_sf"/>
</dbReference>
<comment type="subcellular location">
    <subcellularLocation>
        <location evidence="2">Chromosome</location>
    </subcellularLocation>
    <subcellularLocation>
        <location evidence="1">Nucleus</location>
    </subcellularLocation>
</comment>
<keyword evidence="6" id="KW-0489">Methyltransferase</keyword>
<accession>A0A4V1M3G4</accession>
<evidence type="ECO:0000256" key="14">
    <source>
        <dbReference type="ARBA" id="ARBA00049129"/>
    </source>
</evidence>
<dbReference type="Proteomes" id="UP000289152">
    <property type="component" value="Unassembled WGS sequence"/>
</dbReference>
<feature type="region of interest" description="Disordered" evidence="15">
    <location>
        <begin position="1"/>
        <end position="331"/>
    </location>
</feature>
<dbReference type="GO" id="GO:0048188">
    <property type="term" value="C:Set1C/COMPASS complex"/>
    <property type="evidence" value="ECO:0007669"/>
    <property type="project" value="TreeGrafter"/>
</dbReference>
<dbReference type="InterPro" id="IPR024636">
    <property type="entry name" value="SET_assoc"/>
</dbReference>
<evidence type="ECO:0000256" key="4">
    <source>
        <dbReference type="ARBA" id="ARBA00015839"/>
    </source>
</evidence>
<dbReference type="PROSITE" id="PS50868">
    <property type="entry name" value="POST_SET"/>
    <property type="match status" value="1"/>
</dbReference>
<feature type="compositionally biased region" description="Basic and acidic residues" evidence="15">
    <location>
        <begin position="253"/>
        <end position="278"/>
    </location>
</feature>
<feature type="region of interest" description="Disordered" evidence="15">
    <location>
        <begin position="805"/>
        <end position="884"/>
    </location>
</feature>
<dbReference type="Gene3D" id="3.30.70.330">
    <property type="match status" value="1"/>
</dbReference>
<comment type="catalytic activity">
    <reaction evidence="12">
        <text>L-lysyl(4)-[histone H3] + 3 S-adenosyl-L-methionine = N(6),N(6),N(6)-trimethyl-L-lysyl(4)-[histone H3] + 3 S-adenosyl-L-homocysteine + 3 H(+)</text>
        <dbReference type="Rhea" id="RHEA:60260"/>
        <dbReference type="Rhea" id="RHEA-COMP:15537"/>
        <dbReference type="Rhea" id="RHEA-COMP:15547"/>
        <dbReference type="ChEBI" id="CHEBI:15378"/>
        <dbReference type="ChEBI" id="CHEBI:29969"/>
        <dbReference type="ChEBI" id="CHEBI:57856"/>
        <dbReference type="ChEBI" id="CHEBI:59789"/>
        <dbReference type="ChEBI" id="CHEBI:61961"/>
        <dbReference type="EC" id="2.1.1.354"/>
    </reaction>
</comment>
<feature type="compositionally biased region" description="Low complexity" evidence="15">
    <location>
        <begin position="281"/>
        <end position="296"/>
    </location>
</feature>
<gene>
    <name evidence="18" type="ORF">M231_05938</name>
</gene>
<dbReference type="PANTHER" id="PTHR45814">
    <property type="entry name" value="HISTONE-LYSINE N-METHYLTRANSFERASE SETD1"/>
    <property type="match status" value="1"/>
</dbReference>
<evidence type="ECO:0000256" key="9">
    <source>
        <dbReference type="ARBA" id="ARBA00022853"/>
    </source>
</evidence>
<dbReference type="GO" id="GO:0003676">
    <property type="term" value="F:nucleic acid binding"/>
    <property type="evidence" value="ECO:0007669"/>
    <property type="project" value="InterPro"/>
</dbReference>
<evidence type="ECO:0000256" key="12">
    <source>
        <dbReference type="ARBA" id="ARBA00047571"/>
    </source>
</evidence>
<comment type="catalytic activity">
    <reaction evidence="13">
        <text>N(6)-methyl-L-lysyl(4)-[histone H3] + S-adenosyl-L-methionine = N(6),N(6)-dimethyl-L-lysyl(4)-[histone H3] + S-adenosyl-L-homocysteine + H(+)</text>
        <dbReference type="Rhea" id="RHEA:60268"/>
        <dbReference type="Rhea" id="RHEA-COMP:15540"/>
        <dbReference type="Rhea" id="RHEA-COMP:15543"/>
        <dbReference type="ChEBI" id="CHEBI:15378"/>
        <dbReference type="ChEBI" id="CHEBI:57856"/>
        <dbReference type="ChEBI" id="CHEBI:59789"/>
        <dbReference type="ChEBI" id="CHEBI:61929"/>
        <dbReference type="ChEBI" id="CHEBI:61976"/>
    </reaction>
</comment>
<evidence type="ECO:0000256" key="10">
    <source>
        <dbReference type="ARBA" id="ARBA00023242"/>
    </source>
</evidence>
<comment type="catalytic activity">
    <reaction evidence="14">
        <text>N(6),N(6)-dimethyl-L-lysyl(4)-[histone H3] + S-adenosyl-L-methionine = N(6),N(6),N(6)-trimethyl-L-lysyl(4)-[histone H3] + S-adenosyl-L-homocysteine + H(+)</text>
        <dbReference type="Rhea" id="RHEA:60272"/>
        <dbReference type="Rhea" id="RHEA-COMP:15537"/>
        <dbReference type="Rhea" id="RHEA-COMP:15540"/>
        <dbReference type="ChEBI" id="CHEBI:15378"/>
        <dbReference type="ChEBI" id="CHEBI:57856"/>
        <dbReference type="ChEBI" id="CHEBI:59789"/>
        <dbReference type="ChEBI" id="CHEBI:61961"/>
        <dbReference type="ChEBI" id="CHEBI:61976"/>
    </reaction>
</comment>
<keyword evidence="8" id="KW-0949">S-adenosyl-L-methionine</keyword>
<sequence>MPPLPPPLSPSLPSGSRPPPTGPKAFRGANGNGTGNNAQNATAGPSTVRVPISFAFPRPTSLPTKPALSNQKHLPIFDNLNHKSSESSKKTNGSSSKDTSFEDESNVQVSRRKSKSPIKQTESLKTLHDTIGTRKPISIALPSKPNSLLNGKLRARPPHLDHFDRDGPRQPSPPPDRPPTPPPPKGRLPPPPPLPDEDDRPPTPPPPDLLPPPPSSPPISPGSSPPPLPPSAEPPAPPASPPTSLWKSSSLRNEIKSSKSDRKEEVVPPAFHFRDLHSRRSPSTSSSNLDVSSRRSSSLKKHPSPQPPEQMYEPPPSVRQRSGLGNFITLEGKGKESVKRYDGEGLTQVEDPRLKLSADQRQRGRGYMKHRANFHEIRYDWDEHSTGSKPPPPPTAVLITGLNPLTTVDQISKFLRVHGRIKDMEAKMDTKSGMQLGLCWVQFSGPVPGKTGSAHDVANNVVKVCDGQRVGLVGNEKIKVVLDGRGLRTQQAVKEEMERRYAKPKLPPPPPPPTLPPPPSAPRSQPPLIPSTPASGTATPSSEVPTAPLNSSYRPKPNFVNGSNRRFTPNFPSIPSAPPPRNYPSLNRSIPIPSFVNLPRPPGLPPRPMPVSQIHNSFIAAPFAPRGRVQDMRDSSSPARRRRSRSRSHSFCSTCDSYTDSEDDRPMYRVRSRSPVGRGRVKAPLGPSRDDELKAERVTQAVKENGLPHIFLDAKQLPSSLIREEHLRDHFRTFKPTQILSSFKGWYILFGDDKSAHRAKFVLDQSAIQGHRISPIVETPVSANKPDGLDEAHVEKDWRFLTITKKNRPIPVRPPSPKRKRSPSFSSDSDISEAPPEPIVPISTTTPSLPDEPTEPIDKTPVKAGTKRTSKAKSKPGKKARIDSPIIEAETIEPEPGLTPIIEVKPKTKKPKKVITAADKLLESGVIQDEEDVYWLGQALLLSNEESPPIFPEDSEGVENLNEHHPLYHISGSWRAEGFKKIPQIQKSSYLPQRNRAAVSTEEAGGGGINTITSGRTARVTGRRLAHDMESHRKTLYGNNNNNNNDKSATAESDLFAFNQLRIRKKQLRFARSAIEGYGLYAMETIQPGEMVCEYVGEICRSAVAEIREQRYLRQGIGSSYLFRIDNDLVCDATFKGSVSRLINHSCDPSASAKIISINGQSKIVIYAKRTLHPGEEILYDYKFPLESDPALRVPCLCGAATCRGWLN</sequence>
<feature type="compositionally biased region" description="Basic residues" evidence="15">
    <location>
        <begin position="865"/>
        <end position="879"/>
    </location>
</feature>
<feature type="domain" description="Post-SET" evidence="17">
    <location>
        <begin position="1192"/>
        <end position="1208"/>
    </location>
</feature>
<dbReference type="Gene3D" id="2.170.270.10">
    <property type="entry name" value="SET domain"/>
    <property type="match status" value="1"/>
</dbReference>
<dbReference type="InParanoid" id="A0A4V1M3G4"/>
<dbReference type="AlphaFoldDB" id="A0A4V1M3G4"/>
<evidence type="ECO:0000256" key="6">
    <source>
        <dbReference type="ARBA" id="ARBA00022603"/>
    </source>
</evidence>
<dbReference type="GO" id="GO:0140999">
    <property type="term" value="F:histone H3K4 trimethyltransferase activity"/>
    <property type="evidence" value="ECO:0007669"/>
    <property type="project" value="UniProtKB-EC"/>
</dbReference>
<dbReference type="InterPro" id="IPR024657">
    <property type="entry name" value="COMPASS_Set1_N-SET"/>
</dbReference>
<evidence type="ECO:0000259" key="16">
    <source>
        <dbReference type="PROSITE" id="PS50280"/>
    </source>
</evidence>
<dbReference type="InterPro" id="IPR012677">
    <property type="entry name" value="Nucleotide-bd_a/b_plait_sf"/>
</dbReference>
<dbReference type="SMART" id="SM01291">
    <property type="entry name" value="N-SET"/>
    <property type="match status" value="1"/>
</dbReference>
<protein>
    <recommendedName>
        <fullName evidence="4">Histone-lysine N-methyltransferase, H3 lysine-4 specific</fullName>
        <ecNumber evidence="3">2.1.1.354</ecNumber>
    </recommendedName>
    <alternativeName>
        <fullName evidence="11">SET domain-containing protein 1</fullName>
    </alternativeName>
</protein>
<evidence type="ECO:0000313" key="18">
    <source>
        <dbReference type="EMBL" id="RXK36777.1"/>
    </source>
</evidence>
<feature type="compositionally biased region" description="Basic and acidic residues" evidence="15">
    <location>
        <begin position="80"/>
        <end position="89"/>
    </location>
</feature>
<keyword evidence="5" id="KW-0158">Chromosome</keyword>
<dbReference type="SUPFAM" id="SSF82199">
    <property type="entry name" value="SET domain"/>
    <property type="match status" value="1"/>
</dbReference>